<protein>
    <submittedName>
        <fullName evidence="1">Uncharacterized protein</fullName>
    </submittedName>
</protein>
<keyword evidence="2" id="KW-1185">Reference proteome</keyword>
<evidence type="ECO:0000313" key="1">
    <source>
        <dbReference type="EMBL" id="KAF0378094.1"/>
    </source>
</evidence>
<dbReference type="AlphaFoldDB" id="A0A8H3WZX0"/>
<gene>
    <name evidence="1" type="ORF">F8M41_012456</name>
</gene>
<name>A0A8H3WZX0_GIGMA</name>
<dbReference type="OrthoDB" id="2432937at2759"/>
<evidence type="ECO:0000313" key="2">
    <source>
        <dbReference type="Proteomes" id="UP000439903"/>
    </source>
</evidence>
<dbReference type="EMBL" id="WTPW01002528">
    <property type="protein sequence ID" value="KAF0378094.1"/>
    <property type="molecule type" value="Genomic_DNA"/>
</dbReference>
<dbReference type="Proteomes" id="UP000439903">
    <property type="component" value="Unassembled WGS sequence"/>
</dbReference>
<accession>A0A8H3WZX0</accession>
<comment type="caution">
    <text evidence="1">The sequence shown here is derived from an EMBL/GenBank/DDBJ whole genome shotgun (WGS) entry which is preliminary data.</text>
</comment>
<proteinExistence type="predicted"/>
<sequence>MVESLVMLIIAHCEFYLQFPLLLWEHGTEALEHIFGISRKILSDFNFYEFFKIQQRVSFCDKISHAGIIDTSYIFDIDSISLSSEIIERLRTWSTTNDIQECTRIAFNEAILLAKYIHINSHEEEFSIPEFTQNMETIVDNMDSKDEEDKLLDTLDNEAGLSCSITVGNAALEVIHILSNLKENNNQLYEDEILDENEILDNETR</sequence>
<organism evidence="1 2">
    <name type="scientific">Gigaspora margarita</name>
    <dbReference type="NCBI Taxonomy" id="4874"/>
    <lineage>
        <taxon>Eukaryota</taxon>
        <taxon>Fungi</taxon>
        <taxon>Fungi incertae sedis</taxon>
        <taxon>Mucoromycota</taxon>
        <taxon>Glomeromycotina</taxon>
        <taxon>Glomeromycetes</taxon>
        <taxon>Diversisporales</taxon>
        <taxon>Gigasporaceae</taxon>
        <taxon>Gigaspora</taxon>
    </lineage>
</organism>
<reference evidence="1 2" key="1">
    <citation type="journal article" date="2019" name="Environ. Microbiol.">
        <title>At the nexus of three kingdoms: the genome of the mycorrhizal fungus Gigaspora margarita provides insights into plant, endobacterial and fungal interactions.</title>
        <authorList>
            <person name="Venice F."/>
            <person name="Ghignone S."/>
            <person name="Salvioli di Fossalunga A."/>
            <person name="Amselem J."/>
            <person name="Novero M."/>
            <person name="Xianan X."/>
            <person name="Sedzielewska Toro K."/>
            <person name="Morin E."/>
            <person name="Lipzen A."/>
            <person name="Grigoriev I.V."/>
            <person name="Henrissat B."/>
            <person name="Martin F.M."/>
            <person name="Bonfante P."/>
        </authorList>
    </citation>
    <scope>NUCLEOTIDE SEQUENCE [LARGE SCALE GENOMIC DNA]</scope>
    <source>
        <strain evidence="1 2">BEG34</strain>
    </source>
</reference>